<evidence type="ECO:0000313" key="1">
    <source>
        <dbReference type="EMBL" id="ROJ44208.1"/>
    </source>
</evidence>
<comment type="caution">
    <text evidence="1">The sequence shown here is derived from an EMBL/GenBank/DDBJ whole genome shotgun (WGS) entry which is preliminary data.</text>
</comment>
<name>A0A3N0XTP7_ANAGA</name>
<evidence type="ECO:0000313" key="2">
    <source>
        <dbReference type="Proteomes" id="UP000281406"/>
    </source>
</evidence>
<organism evidence="1 2">
    <name type="scientific">Anabarilius grahami</name>
    <name type="common">Kanglang fish</name>
    <name type="synonym">Barilius grahami</name>
    <dbReference type="NCBI Taxonomy" id="495550"/>
    <lineage>
        <taxon>Eukaryota</taxon>
        <taxon>Metazoa</taxon>
        <taxon>Chordata</taxon>
        <taxon>Craniata</taxon>
        <taxon>Vertebrata</taxon>
        <taxon>Euteleostomi</taxon>
        <taxon>Actinopterygii</taxon>
        <taxon>Neopterygii</taxon>
        <taxon>Teleostei</taxon>
        <taxon>Ostariophysi</taxon>
        <taxon>Cypriniformes</taxon>
        <taxon>Xenocyprididae</taxon>
        <taxon>Xenocypridinae</taxon>
        <taxon>Xenocypridinae incertae sedis</taxon>
        <taxon>Anabarilius</taxon>
    </lineage>
</organism>
<dbReference type="AlphaFoldDB" id="A0A3N0XTP7"/>
<dbReference type="Proteomes" id="UP000281406">
    <property type="component" value="Unassembled WGS sequence"/>
</dbReference>
<accession>A0A3N0XTP7</accession>
<sequence>MSAPVPRIFNAHALSTLTFRAVVAASRRRESEQASVPRGSGPAVAERRLRSWGSQVELAEDFEQGMSLSHSSAAGSSAEPDEQVLSLESYDLADSALLASSKDILMEPSQPACSAYSELLKVMAHATQRLDLLWKRKTPQIARGRLDERFLAGHNRRALVSLPFLPELHAEFCHLNSKLNSTPGMFDCSLTEHQVLSPHLGRLDNLPLKVGMVG</sequence>
<protein>
    <submittedName>
        <fullName evidence="1">Uncharacterized protein</fullName>
    </submittedName>
</protein>
<reference evidence="1 2" key="1">
    <citation type="submission" date="2018-10" db="EMBL/GenBank/DDBJ databases">
        <title>Genome assembly for a Yunnan-Guizhou Plateau 3E fish, Anabarilius grahami (Regan), and its evolutionary and genetic applications.</title>
        <authorList>
            <person name="Jiang W."/>
        </authorList>
    </citation>
    <scope>NUCLEOTIDE SEQUENCE [LARGE SCALE GENOMIC DNA]</scope>
    <source>
        <strain evidence="1">AG-KIZ</strain>
        <tissue evidence="1">Muscle</tissue>
    </source>
</reference>
<dbReference type="EMBL" id="RJVU01060768">
    <property type="protein sequence ID" value="ROJ44208.1"/>
    <property type="molecule type" value="Genomic_DNA"/>
</dbReference>
<gene>
    <name evidence="1" type="ORF">DPX16_23864</name>
</gene>
<keyword evidence="2" id="KW-1185">Reference proteome</keyword>
<proteinExistence type="predicted"/>